<feature type="region of interest" description="Disordered" evidence="1">
    <location>
        <begin position="60"/>
        <end position="79"/>
    </location>
</feature>
<dbReference type="Gene3D" id="1.10.10.2840">
    <property type="entry name" value="PucR C-terminal helix-turn-helix domain"/>
    <property type="match status" value="1"/>
</dbReference>
<dbReference type="PANTHER" id="PTHR33744:SF1">
    <property type="entry name" value="DNA-BINDING TRANSCRIPTIONAL ACTIVATOR ADER"/>
    <property type="match status" value="1"/>
</dbReference>
<feature type="domain" description="RsbT co-antagonist protein RsbRD N-terminal" evidence="3">
    <location>
        <begin position="30"/>
        <end position="153"/>
    </location>
</feature>
<evidence type="ECO:0000259" key="2">
    <source>
        <dbReference type="Pfam" id="PF13556"/>
    </source>
</evidence>
<sequence length="381" mass="41803">MVADRAVWAELIGTVRAEIDEAIENTLRGTRTLPTYEGVSDDAKRALVAHSYTTVLTGMQDRRRPDGSEDGEFFQQAGETRGRQGVTIRDMLALWRIGLENLHALARRVAAPCPDRDALLLEFLELALAWDDFAMMHVAEGNRRGELSVAREIQHSQTNCVRRVLSGTASAAEIRAAIRPLGLDPHGSYHAVRTRPMPGFEMEAIERFLDADGRQRAGNGLLALIDGDACGFIATLPRTGPPCAVGVAPPAPLVAMPSAFRQATRALDTALTLGFKGLFEIGDLGVHPALVTDGEVGDVLLRRYLEPVLALPGGAAIVKTVERYLVNDRSVDITARELAIHPNTVRQRLGRFETTTQRSLRDTEAVVELWWALQRRHLTMP</sequence>
<gene>
    <name evidence="4" type="ORF">ATK36_4251</name>
</gene>
<evidence type="ECO:0000256" key="1">
    <source>
        <dbReference type="SAM" id="MobiDB-lite"/>
    </source>
</evidence>
<protein>
    <submittedName>
        <fullName evidence="4">PucR-like helix-turn-helix protein</fullName>
    </submittedName>
</protein>
<dbReference type="Proteomes" id="UP000243542">
    <property type="component" value="Unassembled WGS sequence"/>
</dbReference>
<reference evidence="4 5" key="1">
    <citation type="submission" date="2017-10" db="EMBL/GenBank/DDBJ databases">
        <title>Sequencing the genomes of 1000 actinobacteria strains.</title>
        <authorList>
            <person name="Klenk H.-P."/>
        </authorList>
    </citation>
    <scope>NUCLEOTIDE SEQUENCE [LARGE SCALE GENOMIC DNA]</scope>
    <source>
        <strain evidence="4 5">DSM 46092</strain>
    </source>
</reference>
<dbReference type="InterPro" id="IPR025736">
    <property type="entry name" value="PucR_C-HTH_dom"/>
</dbReference>
<evidence type="ECO:0000313" key="5">
    <source>
        <dbReference type="Proteomes" id="UP000243542"/>
    </source>
</evidence>
<feature type="domain" description="PucR C-terminal helix-turn-helix" evidence="2">
    <location>
        <begin position="318"/>
        <end position="374"/>
    </location>
</feature>
<dbReference type="InterPro" id="IPR042070">
    <property type="entry name" value="PucR_C-HTH_sf"/>
</dbReference>
<name>A0A2A9FEX6_9PSEU</name>
<dbReference type="Pfam" id="PF14361">
    <property type="entry name" value="RsbRD_N"/>
    <property type="match status" value="1"/>
</dbReference>
<proteinExistence type="predicted"/>
<keyword evidence="5" id="KW-1185">Reference proteome</keyword>
<dbReference type="Pfam" id="PF13556">
    <property type="entry name" value="HTH_30"/>
    <property type="match status" value="1"/>
</dbReference>
<dbReference type="RefSeq" id="WP_211291916.1">
    <property type="nucleotide sequence ID" value="NZ_JBIAKZ010000001.1"/>
</dbReference>
<evidence type="ECO:0000313" key="4">
    <source>
        <dbReference type="EMBL" id="PFG49122.1"/>
    </source>
</evidence>
<accession>A0A2A9FEX6</accession>
<dbReference type="InterPro" id="IPR025751">
    <property type="entry name" value="RsbRD_N_dom"/>
</dbReference>
<evidence type="ECO:0000259" key="3">
    <source>
        <dbReference type="Pfam" id="PF14361"/>
    </source>
</evidence>
<dbReference type="EMBL" id="PDJK01000002">
    <property type="protein sequence ID" value="PFG49122.1"/>
    <property type="molecule type" value="Genomic_DNA"/>
</dbReference>
<dbReference type="AlphaFoldDB" id="A0A2A9FEX6"/>
<dbReference type="InterPro" id="IPR051448">
    <property type="entry name" value="CdaR-like_regulators"/>
</dbReference>
<organism evidence="4 5">
    <name type="scientific">Amycolatopsis sulphurea</name>
    <dbReference type="NCBI Taxonomy" id="76022"/>
    <lineage>
        <taxon>Bacteria</taxon>
        <taxon>Bacillati</taxon>
        <taxon>Actinomycetota</taxon>
        <taxon>Actinomycetes</taxon>
        <taxon>Pseudonocardiales</taxon>
        <taxon>Pseudonocardiaceae</taxon>
        <taxon>Amycolatopsis</taxon>
    </lineage>
</organism>
<comment type="caution">
    <text evidence="4">The sequence shown here is derived from an EMBL/GenBank/DDBJ whole genome shotgun (WGS) entry which is preliminary data.</text>
</comment>
<dbReference type="PANTHER" id="PTHR33744">
    <property type="entry name" value="CARBOHYDRATE DIACID REGULATOR"/>
    <property type="match status" value="1"/>
</dbReference>